<dbReference type="AlphaFoldDB" id="A0A8H5F344"/>
<reference evidence="3 4" key="1">
    <citation type="journal article" date="2020" name="ISME J.">
        <title>Uncovering the hidden diversity of litter-decomposition mechanisms in mushroom-forming fungi.</title>
        <authorList>
            <person name="Floudas D."/>
            <person name="Bentzer J."/>
            <person name="Ahren D."/>
            <person name="Johansson T."/>
            <person name="Persson P."/>
            <person name="Tunlid A."/>
        </authorList>
    </citation>
    <scope>NUCLEOTIDE SEQUENCE [LARGE SCALE GENOMIC DNA]</scope>
    <source>
        <strain evidence="3 4">CBS 101986</strain>
    </source>
</reference>
<evidence type="ECO:0000259" key="2">
    <source>
        <dbReference type="PROSITE" id="PS50837"/>
    </source>
</evidence>
<dbReference type="Pfam" id="PF24883">
    <property type="entry name" value="NPHP3_N"/>
    <property type="match status" value="1"/>
</dbReference>
<keyword evidence="1" id="KW-0677">Repeat</keyword>
<dbReference type="Proteomes" id="UP000567179">
    <property type="component" value="Unassembled WGS sequence"/>
</dbReference>
<dbReference type="OrthoDB" id="3269932at2759"/>
<name>A0A8H5F344_9AGAR</name>
<dbReference type="InterPro" id="IPR056884">
    <property type="entry name" value="NPHP3-like_N"/>
</dbReference>
<organism evidence="3 4">
    <name type="scientific">Psilocybe cf. subviscida</name>
    <dbReference type="NCBI Taxonomy" id="2480587"/>
    <lineage>
        <taxon>Eukaryota</taxon>
        <taxon>Fungi</taxon>
        <taxon>Dikarya</taxon>
        <taxon>Basidiomycota</taxon>
        <taxon>Agaricomycotina</taxon>
        <taxon>Agaricomycetes</taxon>
        <taxon>Agaricomycetidae</taxon>
        <taxon>Agaricales</taxon>
        <taxon>Agaricineae</taxon>
        <taxon>Strophariaceae</taxon>
        <taxon>Psilocybe</taxon>
    </lineage>
</organism>
<feature type="domain" description="NACHT" evidence="2">
    <location>
        <begin position="109"/>
        <end position="263"/>
    </location>
</feature>
<proteinExistence type="predicted"/>
<dbReference type="PROSITE" id="PS50837">
    <property type="entry name" value="NACHT"/>
    <property type="match status" value="1"/>
</dbReference>
<dbReference type="InterPro" id="IPR027417">
    <property type="entry name" value="P-loop_NTPase"/>
</dbReference>
<gene>
    <name evidence="3" type="ORF">D9619_001836</name>
</gene>
<dbReference type="InterPro" id="IPR007111">
    <property type="entry name" value="NACHT_NTPase"/>
</dbReference>
<dbReference type="EMBL" id="JAACJJ010000028">
    <property type="protein sequence ID" value="KAF5321914.1"/>
    <property type="molecule type" value="Genomic_DNA"/>
</dbReference>
<comment type="caution">
    <text evidence="3">The sequence shown here is derived from an EMBL/GenBank/DDBJ whole genome shotgun (WGS) entry which is preliminary data.</text>
</comment>
<dbReference type="PANTHER" id="PTHR10039:SF14">
    <property type="entry name" value="NACHT DOMAIN-CONTAINING PROTEIN"/>
    <property type="match status" value="1"/>
</dbReference>
<evidence type="ECO:0000313" key="3">
    <source>
        <dbReference type="EMBL" id="KAF5321914.1"/>
    </source>
</evidence>
<dbReference type="PANTHER" id="PTHR10039">
    <property type="entry name" value="AMELOGENIN"/>
    <property type="match status" value="1"/>
</dbReference>
<dbReference type="SUPFAM" id="SSF52540">
    <property type="entry name" value="P-loop containing nucleoside triphosphate hydrolases"/>
    <property type="match status" value="1"/>
</dbReference>
<dbReference type="Gene3D" id="3.40.50.300">
    <property type="entry name" value="P-loop containing nucleotide triphosphate hydrolases"/>
    <property type="match status" value="1"/>
</dbReference>
<evidence type="ECO:0000313" key="4">
    <source>
        <dbReference type="Proteomes" id="UP000567179"/>
    </source>
</evidence>
<sequence>MNQPSTLNPDHLNLQIPNNTGLQLVASDAGHASVFANANDVRIRDSNFSITTNVNTAAKPALDTLYQRVAPNAILNDGGRADDAKCHPGTREEVIGLIEKWMDDAESDRILWLSGPAGGGKTAIMKTIIEHAADRGVHTINFFFFRGDSTRNSIQPVVSTLLYQLFHLYPSAVEAVTKIFSTHQRILDGSIAQQLKLISATTPTIRQSSPAGARILLLFDGLDECDVDAERSQGDFLHALEGLLMEDDSPFRLLVASRPEARIKMAFNQLSLDAQTIFLDGQYSPEKDIRRFVTAEFDRIKVSHPSARSLPRDWPLTSDVEGIVTKSSGQFIFAATVMRYIAHASTVPSLSLERVKGIVPNGKNSPFAHLDSVYTFILSQVDDLDATLAMFSLSIAEPNFSLKCLCDYNPRYTHALVESCASELSAIVQLSPEGVLDFYHASLPDFFVDQARSGKYWIDIDVFREKMLIAFWEKPTVLPTGPLGTVFYIVPPTVFHLNIH</sequence>
<accession>A0A8H5F344</accession>
<evidence type="ECO:0000256" key="1">
    <source>
        <dbReference type="ARBA" id="ARBA00022737"/>
    </source>
</evidence>
<keyword evidence="4" id="KW-1185">Reference proteome</keyword>
<protein>
    <recommendedName>
        <fullName evidence="2">NACHT domain-containing protein</fullName>
    </recommendedName>
</protein>